<dbReference type="InterPro" id="IPR050401">
    <property type="entry name" value="Cyclic_nucleotide_synthase"/>
</dbReference>
<dbReference type="GO" id="GO:0001653">
    <property type="term" value="F:peptide receptor activity"/>
    <property type="evidence" value="ECO:0007669"/>
    <property type="project" value="TreeGrafter"/>
</dbReference>
<dbReference type="GO" id="GO:0005886">
    <property type="term" value="C:plasma membrane"/>
    <property type="evidence" value="ECO:0007669"/>
    <property type="project" value="TreeGrafter"/>
</dbReference>
<feature type="region of interest" description="Disordered" evidence="8">
    <location>
        <begin position="551"/>
        <end position="608"/>
    </location>
</feature>
<keyword evidence="3" id="KW-0547">Nucleotide-binding</keyword>
<feature type="region of interest" description="Disordered" evidence="8">
    <location>
        <begin position="1211"/>
        <end position="1234"/>
    </location>
</feature>
<evidence type="ECO:0000313" key="10">
    <source>
        <dbReference type="EMBL" id="GIL69647.1"/>
    </source>
</evidence>
<dbReference type="PANTHER" id="PTHR11920">
    <property type="entry name" value="GUANYLYL CYCLASE"/>
    <property type="match status" value="1"/>
</dbReference>
<dbReference type="GO" id="GO:0000166">
    <property type="term" value="F:nucleotide binding"/>
    <property type="evidence" value="ECO:0007669"/>
    <property type="project" value="UniProtKB-KW"/>
</dbReference>
<comment type="caution">
    <text evidence="10">The sequence shown here is derived from an EMBL/GenBank/DDBJ whole genome shotgun (WGS) entry which is preliminary data.</text>
</comment>
<feature type="compositionally biased region" description="Polar residues" evidence="8">
    <location>
        <begin position="776"/>
        <end position="792"/>
    </location>
</feature>
<evidence type="ECO:0000256" key="2">
    <source>
        <dbReference type="ARBA" id="ARBA00022692"/>
    </source>
</evidence>
<dbReference type="Proteomes" id="UP000722791">
    <property type="component" value="Unassembled WGS sequence"/>
</dbReference>
<evidence type="ECO:0000259" key="9">
    <source>
        <dbReference type="PROSITE" id="PS50125"/>
    </source>
</evidence>
<keyword evidence="6 7" id="KW-0456">Lyase</keyword>
<protein>
    <recommendedName>
        <fullName evidence="9">Guanylate cyclase domain-containing protein</fullName>
    </recommendedName>
</protein>
<dbReference type="SUPFAM" id="SSF55073">
    <property type="entry name" value="Nucleotide cyclase"/>
    <property type="match status" value="1"/>
</dbReference>
<feature type="region of interest" description="Disordered" evidence="8">
    <location>
        <begin position="875"/>
        <end position="895"/>
    </location>
</feature>
<feature type="region of interest" description="Disordered" evidence="8">
    <location>
        <begin position="1381"/>
        <end position="1424"/>
    </location>
</feature>
<dbReference type="GO" id="GO:0035556">
    <property type="term" value="P:intracellular signal transduction"/>
    <property type="evidence" value="ECO:0007669"/>
    <property type="project" value="InterPro"/>
</dbReference>
<evidence type="ECO:0000313" key="11">
    <source>
        <dbReference type="EMBL" id="GIM05850.1"/>
    </source>
</evidence>
<dbReference type="InterPro" id="IPR029787">
    <property type="entry name" value="Nucleotide_cyclase"/>
</dbReference>
<dbReference type="Pfam" id="PF00211">
    <property type="entry name" value="Guanylate_cyc"/>
    <property type="match status" value="1"/>
</dbReference>
<dbReference type="GO" id="GO:0004016">
    <property type="term" value="F:adenylate cyclase activity"/>
    <property type="evidence" value="ECO:0007669"/>
    <property type="project" value="TreeGrafter"/>
</dbReference>
<keyword evidence="4" id="KW-1133">Transmembrane helix</keyword>
<dbReference type="EMBL" id="BNCQ01000019">
    <property type="protein sequence ID" value="GIM05850.1"/>
    <property type="molecule type" value="Genomic_DNA"/>
</dbReference>
<feature type="compositionally biased region" description="Low complexity" evidence="8">
    <location>
        <begin position="1381"/>
        <end position="1396"/>
    </location>
</feature>
<evidence type="ECO:0000256" key="8">
    <source>
        <dbReference type="SAM" id="MobiDB-lite"/>
    </source>
</evidence>
<evidence type="ECO:0000256" key="6">
    <source>
        <dbReference type="ARBA" id="ARBA00023239"/>
    </source>
</evidence>
<keyword evidence="2" id="KW-0812">Transmembrane</keyword>
<dbReference type="CDD" id="cd07302">
    <property type="entry name" value="CHD"/>
    <property type="match status" value="1"/>
</dbReference>
<feature type="domain" description="Guanylate cyclase" evidence="9">
    <location>
        <begin position="2062"/>
        <end position="2202"/>
    </location>
</feature>
<dbReference type="InterPro" id="IPR018297">
    <property type="entry name" value="A/G_cyclase_CS"/>
</dbReference>
<evidence type="ECO:0000256" key="3">
    <source>
        <dbReference type="ARBA" id="ARBA00022741"/>
    </source>
</evidence>
<organism evidence="10 12">
    <name type="scientific">Volvox reticuliferus</name>
    <dbReference type="NCBI Taxonomy" id="1737510"/>
    <lineage>
        <taxon>Eukaryota</taxon>
        <taxon>Viridiplantae</taxon>
        <taxon>Chlorophyta</taxon>
        <taxon>core chlorophytes</taxon>
        <taxon>Chlorophyceae</taxon>
        <taxon>CS clade</taxon>
        <taxon>Chlamydomonadales</taxon>
        <taxon>Volvocaceae</taxon>
        <taxon>Volvox</taxon>
    </lineage>
</organism>
<feature type="compositionally biased region" description="Polar residues" evidence="8">
    <location>
        <begin position="1397"/>
        <end position="1410"/>
    </location>
</feature>
<dbReference type="SMART" id="SM00044">
    <property type="entry name" value="CYCc"/>
    <property type="match status" value="1"/>
</dbReference>
<dbReference type="PROSITE" id="PS50125">
    <property type="entry name" value="GUANYLATE_CYCLASE_2"/>
    <property type="match status" value="1"/>
</dbReference>
<reference evidence="10" key="1">
    <citation type="journal article" date="2021" name="Proc. Natl. Acad. Sci. U.S.A.">
        <title>Three genomes in the algal genus Volvox reveal the fate of a haploid sex-determining region after a transition to homothallism.</title>
        <authorList>
            <person name="Yamamoto K."/>
            <person name="Hamaji T."/>
            <person name="Kawai-Toyooka H."/>
            <person name="Matsuzaki R."/>
            <person name="Takahashi F."/>
            <person name="Nishimura Y."/>
            <person name="Kawachi M."/>
            <person name="Noguchi H."/>
            <person name="Minakuchi Y."/>
            <person name="Umen J.G."/>
            <person name="Toyoda A."/>
            <person name="Nozaki H."/>
        </authorList>
    </citation>
    <scope>NUCLEOTIDE SEQUENCE</scope>
    <source>
        <strain evidence="11">NIES-3785</strain>
        <strain evidence="10">NIES-3786</strain>
    </source>
</reference>
<dbReference type="PANTHER" id="PTHR11920:SF335">
    <property type="entry name" value="GUANYLATE CYCLASE"/>
    <property type="match status" value="1"/>
</dbReference>
<dbReference type="EMBL" id="BNCP01000001">
    <property type="protein sequence ID" value="GIL69647.1"/>
    <property type="molecule type" value="Genomic_DNA"/>
</dbReference>
<feature type="region of interest" description="Disordered" evidence="8">
    <location>
        <begin position="1849"/>
        <end position="1893"/>
    </location>
</feature>
<sequence>MFGKHRAPATVVGVPAGAMPTFPENSKKYGSHSLSSSFKKKFLSGIGKLKNLKGGCKDTSKHIIATKDTHSFLGLDVEQEMRCIQDLSLPPMASGSSNPTMSVLLRHCQLLSKSNRSVGSVPIVSLEGLRRGLQGSPHAVLVLQVGEGIPDGDPEPNSITHCSGELPKEVQQRIALQSSAALLRPHSRGSTPHPSFTRALCKARRQSTEGLKAAAIAAAAVRNGSAALCGGGGTGYTASPLGTVTGSSAAADAPAFTKAAVASASSAVGAAVGSAPILVREVTGLRNAVPPPAMLSYSLGNLGSSTEPKACDITARGLTGSRASDALAAQVAAAVASAAANAMSLGGATHGPWTMDHGPEEMAAATRAASDTATNAAIAASCGSTMASGPGRDSPARVTIQNVIAAATNGGTSASLEAYVRNAAHLPRPALWPATLPSISPTHGSVPSALITAFEDVGDGTGAANDTIVGDLDEMESEEPTFMGIAMAHSAVEMLQPRSQPHPHPYHISLHHHYRSPSPGNAGGLLARELQVRRGGGAAAAAAASSCASTAGSWPHFQGKGEHMPAGVGTRAGPPVAGSDAGSSGSRAPLGSNGLPSTSSFAPSLAGEASPSRCGSATRLQGSESCMLPISPFGSSLHIGSIAAAARGAGGGGTGGCDGVTAISFVSAHGSAVATASCANPCHSSAAKSLATGNVCGASATGLEPMYVSAATEAVFGSGHPDQLRSTLYTLLSNHPSLQLILEDVIRNAILGRAVEHEQLMACPRIPPPYPPPTPTSQQSQDQHHSLPTRSSNPLEDFLLLRVTACYLDHRQAAVETPLPAPSCEAQPPSLPALFMTFSRPYTAAAAPAVTSLNTAAGSDTSFGHHTVTVAALPPPSQQPAPQHRRAAQPSGASLGRTSFMPFGGGCGGGDGDGQKMSPSFGSFFSSLSKSSWMRPGGSGVAAATAAVSASQSHSPKLSLQSAANAAVTAAPAANSAGHFIGVAAHTHHQLPFAGSGMCGHSNLLGRTALELEVHPPSLYSDVATHAPAAAAAMEQLPPPFPAGQATALQKLCSHIRMEQMLLAHVPLAVTVLALDGRVVYQNGRSVSYMGNAVGMAVAPGLEVTDPDHSLRRIFAYDPPALDSMWEAVRSGKTWNGLVCMPPHLDLSQPDGVGPMSPRSCALSTVYDNAWSGTQIGGNGGGAGTSGPIPAAVAADGADTDVVGLLLRQLRRHGSGTDPRANSSRPSWPSSTAGVPVGHVACRTAAAVPDLTVTAGGVSGSSEFGRGPHLPPAAVATAAAAAADGGIGGCDVGMSASPRLAAERRGFGGLSAPTAAASSDAMLAFPGPPGLASDAGIGIGGDRFVGNLPRNVSAPTFRTIASAGRALPSVLEAEVSNGCNNNNNNNNNDNNNNNNNTAGACSGSVTSTHARTGGDRASGDTSWNIDHTFSANPTTSLYGSSPQATAARQLSTSASLGAVAVSGGRGSSGGGGGGGGLFGPGMFQNLPMQQHLSASRRTRIHRSNSLAQTENALGGSYRAMRLAASAASQGLLGHAPTGLAGGSWSYSSGDGMQCCSPHGVEVTMPVQEPMGFSSTAAHNRPLSSSPENVPGFQAICCGGGGGGGGGDNDPSIAGAGAGVSAFCPSPASARLAPGALSRTASGAGAAAAGTLVFPPLPYAGACCWHEIQANLVLDPVTAEWNLVLVFDDVTAYVQAELDVRQVLDAEHRILEEVFPRHVLEVMTSDKRRTSAFGAAAAAAAAAGGGNAGFPPLSHALGYAGGSTGRLPPVALRSSSQPLVLASGVADYDTPASAAMSAAAFGRKSAPILRAVRSPVQVQEAAAAAAEATAADSSSRAIGLHGQTAHQLLSPSSLAGGVSGASGASRRESGGGVTGAGHPNDSCSPHGPEHYVAITGGGERRSASTYLAASCSLASYNHSTCTNACAFDSCDDRTSYGCYSQALHVSGDSAVGALDGGGSAAAAAAAACSAAPLSFSYAVAAEAATAAAAAAVTDAAAPADAASAVTLPPPPRSLLLPKGTNPSSSCCFSQSVTSPSTPTSSMVGVASMSGAQQYMARSHEEVTVLFADIASFTSMCGQMPPHHVMAFLNDLFITFDRLVEQHHVYKVETIGDCYMVCGGLVEEDAEGFRSVTETVDPLHAHKVFAFAADMLTAARGVTMPGTGQPVQLRVGIHSGPVMSGIVGRKMPRFCLFGDTVNVASRMESTGVPGAVHISASTRALLGNLADGFLPTGGLSVKGKGFMFTYLYDPSGVAAQQLAARRSQVVSRTGSDVEQTMAAQTPAATTVAITETPHGVVAGLPGIQQQCSARINQPGE</sequence>
<dbReference type="Gene3D" id="3.30.70.1230">
    <property type="entry name" value="Nucleotide cyclase"/>
    <property type="match status" value="1"/>
</dbReference>
<dbReference type="PROSITE" id="PS00452">
    <property type="entry name" value="GUANYLATE_CYCLASE_1"/>
    <property type="match status" value="1"/>
</dbReference>
<evidence type="ECO:0000313" key="12">
    <source>
        <dbReference type="Proteomes" id="UP000747110"/>
    </source>
</evidence>
<accession>A0A8J4BUB7</accession>
<feature type="region of interest" description="Disordered" evidence="8">
    <location>
        <begin position="763"/>
        <end position="792"/>
    </location>
</feature>
<feature type="compositionally biased region" description="Pro residues" evidence="8">
    <location>
        <begin position="765"/>
        <end position="775"/>
    </location>
</feature>
<feature type="compositionally biased region" description="Low complexity" evidence="8">
    <location>
        <begin position="572"/>
        <end position="589"/>
    </location>
</feature>
<proteinExistence type="inferred from homology"/>
<dbReference type="Proteomes" id="UP000747110">
    <property type="component" value="Unassembled WGS sequence"/>
</dbReference>
<evidence type="ECO:0000256" key="1">
    <source>
        <dbReference type="ARBA" id="ARBA00004370"/>
    </source>
</evidence>
<dbReference type="GO" id="GO:0007168">
    <property type="term" value="P:receptor guanylyl cyclase signaling pathway"/>
    <property type="evidence" value="ECO:0007669"/>
    <property type="project" value="TreeGrafter"/>
</dbReference>
<comment type="subcellular location">
    <subcellularLocation>
        <location evidence="1">Membrane</location>
    </subcellularLocation>
</comment>
<feature type="compositionally biased region" description="Low complexity" evidence="8">
    <location>
        <begin position="1849"/>
        <end position="1863"/>
    </location>
</feature>
<dbReference type="FunFam" id="3.30.70.1230:FF:000030">
    <property type="entry name" value="Si:ch211-215j19.12"/>
    <property type="match status" value="1"/>
</dbReference>
<name>A0A8J4BUB7_9CHLO</name>
<comment type="similarity">
    <text evidence="7">Belongs to the adenylyl cyclase class-4/guanylyl cyclase family.</text>
</comment>
<keyword evidence="12" id="KW-1185">Reference proteome</keyword>
<dbReference type="OrthoDB" id="550151at2759"/>
<gene>
    <name evidence="10" type="ORF">Vretifemale_565</name>
    <name evidence="11" type="ORF">Vretimale_10278</name>
</gene>
<dbReference type="InterPro" id="IPR001054">
    <property type="entry name" value="A/G_cyclase"/>
</dbReference>
<feature type="compositionally biased region" description="Polar residues" evidence="8">
    <location>
        <begin position="1220"/>
        <end position="1233"/>
    </location>
</feature>
<dbReference type="GO" id="GO:0004383">
    <property type="term" value="F:guanylate cyclase activity"/>
    <property type="evidence" value="ECO:0007669"/>
    <property type="project" value="TreeGrafter"/>
</dbReference>
<evidence type="ECO:0000256" key="7">
    <source>
        <dbReference type="RuleBase" id="RU000405"/>
    </source>
</evidence>
<evidence type="ECO:0000256" key="5">
    <source>
        <dbReference type="ARBA" id="ARBA00023136"/>
    </source>
</evidence>
<evidence type="ECO:0000256" key="4">
    <source>
        <dbReference type="ARBA" id="ARBA00022989"/>
    </source>
</evidence>
<keyword evidence="5" id="KW-0472">Membrane</keyword>